<name>A0A0W4ZJN1_PNEC8</name>
<evidence type="ECO:0008006" key="10">
    <source>
        <dbReference type="Google" id="ProtNLM"/>
    </source>
</evidence>
<dbReference type="GO" id="GO:0022857">
    <property type="term" value="F:transmembrane transporter activity"/>
    <property type="evidence" value="ECO:0007669"/>
    <property type="project" value="InterPro"/>
</dbReference>
<dbReference type="InterPro" id="IPR018456">
    <property type="entry name" value="PTR2_symporter_CS"/>
</dbReference>
<gene>
    <name evidence="8" type="ORF">T552_01841</name>
</gene>
<keyword evidence="9" id="KW-1185">Reference proteome</keyword>
<dbReference type="RefSeq" id="XP_018226123.1">
    <property type="nucleotide sequence ID" value="XM_018370406.1"/>
</dbReference>
<feature type="transmembrane region" description="Helical" evidence="7">
    <location>
        <begin position="299"/>
        <end position="323"/>
    </location>
</feature>
<dbReference type="OrthoDB" id="8904098at2759"/>
<feature type="transmembrane region" description="Helical" evidence="7">
    <location>
        <begin position="347"/>
        <end position="368"/>
    </location>
</feature>
<evidence type="ECO:0000313" key="9">
    <source>
        <dbReference type="Proteomes" id="UP000054454"/>
    </source>
</evidence>
<dbReference type="InterPro" id="IPR000109">
    <property type="entry name" value="POT_fam"/>
</dbReference>
<comment type="subcellular location">
    <subcellularLocation>
        <location evidence="1 6">Membrane</location>
        <topology evidence="1 6">Multi-pass membrane protein</topology>
    </subcellularLocation>
</comment>
<dbReference type="Pfam" id="PF00854">
    <property type="entry name" value="PTR2"/>
    <property type="match status" value="1"/>
</dbReference>
<accession>A0A0W4ZJN1</accession>
<feature type="transmembrane region" description="Helical" evidence="7">
    <location>
        <begin position="471"/>
        <end position="494"/>
    </location>
</feature>
<evidence type="ECO:0000256" key="5">
    <source>
        <dbReference type="ARBA" id="ARBA00023136"/>
    </source>
</evidence>
<dbReference type="PANTHER" id="PTHR11654">
    <property type="entry name" value="OLIGOPEPTIDE TRANSPORTER-RELATED"/>
    <property type="match status" value="1"/>
</dbReference>
<comment type="caution">
    <text evidence="8">The sequence shown here is derived from an EMBL/GenBank/DDBJ whole genome shotgun (WGS) entry which is preliminary data.</text>
</comment>
<feature type="transmembrane region" description="Helical" evidence="7">
    <location>
        <begin position="86"/>
        <end position="106"/>
    </location>
</feature>
<dbReference type="GeneID" id="28936609"/>
<keyword evidence="4 7" id="KW-1133">Transmembrane helix</keyword>
<feature type="transmembrane region" description="Helical" evidence="7">
    <location>
        <begin position="380"/>
        <end position="400"/>
    </location>
</feature>
<keyword evidence="5 7" id="KW-0472">Membrane</keyword>
<evidence type="ECO:0000313" key="8">
    <source>
        <dbReference type="EMBL" id="KTW28580.1"/>
    </source>
</evidence>
<comment type="similarity">
    <text evidence="2 6">Belongs to the major facilitator superfamily. Proton-dependent oligopeptide transporter (POT/PTR) (TC 2.A.17) family.</text>
</comment>
<reference evidence="9" key="1">
    <citation type="journal article" date="2016" name="Nat. Commun.">
        <title>Genome analysis of three Pneumocystis species reveals adaptation mechanisms to life exclusively in mammalian hosts.</title>
        <authorList>
            <person name="Ma L."/>
            <person name="Chen Z."/>
            <person name="Huang D.W."/>
            <person name="Kutty G."/>
            <person name="Ishihara M."/>
            <person name="Wang H."/>
            <person name="Abouelleil A."/>
            <person name="Bishop L."/>
            <person name="Davey E."/>
            <person name="Deng R."/>
            <person name="Deng X."/>
            <person name="Fan L."/>
            <person name="Fantoni G."/>
            <person name="Fitzgerald M."/>
            <person name="Gogineni E."/>
            <person name="Goldberg J.M."/>
            <person name="Handley G."/>
            <person name="Hu X."/>
            <person name="Huber C."/>
            <person name="Jiao X."/>
            <person name="Jones K."/>
            <person name="Levin J.Z."/>
            <person name="Liu Y."/>
            <person name="Macdonald P."/>
            <person name="Melnikov A."/>
            <person name="Raley C."/>
            <person name="Sassi M."/>
            <person name="Sherman B.T."/>
            <person name="Song X."/>
            <person name="Sykes S."/>
            <person name="Tran B."/>
            <person name="Walsh L."/>
            <person name="Xia Y."/>
            <person name="Yang J."/>
            <person name="Young S."/>
            <person name="Zeng Q."/>
            <person name="Zheng X."/>
            <person name="Stephens R."/>
            <person name="Nusbaum C."/>
            <person name="Birren B.W."/>
            <person name="Azadi P."/>
            <person name="Lempicki R.A."/>
            <person name="Cuomo C.A."/>
            <person name="Kovacs J.A."/>
        </authorList>
    </citation>
    <scope>NUCLEOTIDE SEQUENCE [LARGE SCALE GENOMIC DNA]</scope>
    <source>
        <strain evidence="9">B80</strain>
    </source>
</reference>
<dbReference type="GO" id="GO:0016020">
    <property type="term" value="C:membrane"/>
    <property type="evidence" value="ECO:0007669"/>
    <property type="project" value="UniProtKB-SubCell"/>
</dbReference>
<organism evidence="8 9">
    <name type="scientific">Pneumocystis carinii (strain B80)</name>
    <name type="common">Rat pneumocystis pneumonia agent</name>
    <name type="synonym">Pneumocystis carinii f. sp. carinii</name>
    <dbReference type="NCBI Taxonomy" id="1408658"/>
    <lineage>
        <taxon>Eukaryota</taxon>
        <taxon>Fungi</taxon>
        <taxon>Dikarya</taxon>
        <taxon>Ascomycota</taxon>
        <taxon>Taphrinomycotina</taxon>
        <taxon>Pneumocystomycetes</taxon>
        <taxon>Pneumocystaceae</taxon>
        <taxon>Pneumocystis</taxon>
    </lineage>
</organism>
<feature type="transmembrane region" description="Helical" evidence="7">
    <location>
        <begin position="229"/>
        <end position="248"/>
    </location>
</feature>
<evidence type="ECO:0000256" key="1">
    <source>
        <dbReference type="ARBA" id="ARBA00004141"/>
    </source>
</evidence>
<proteinExistence type="inferred from homology"/>
<dbReference type="EMBL" id="LFVZ01000007">
    <property type="protein sequence ID" value="KTW28580.1"/>
    <property type="molecule type" value="Genomic_DNA"/>
</dbReference>
<keyword evidence="6" id="KW-0813">Transport</keyword>
<evidence type="ECO:0000256" key="4">
    <source>
        <dbReference type="ARBA" id="ARBA00022989"/>
    </source>
</evidence>
<evidence type="ECO:0000256" key="6">
    <source>
        <dbReference type="RuleBase" id="RU003755"/>
    </source>
</evidence>
<dbReference type="GO" id="GO:0006857">
    <property type="term" value="P:oligopeptide transport"/>
    <property type="evidence" value="ECO:0007669"/>
    <property type="project" value="InterPro"/>
</dbReference>
<evidence type="ECO:0000256" key="7">
    <source>
        <dbReference type="SAM" id="Phobius"/>
    </source>
</evidence>
<protein>
    <recommendedName>
        <fullName evidence="10">Peptide transporter PTR2</fullName>
    </recommendedName>
</protein>
<dbReference type="PROSITE" id="PS01023">
    <property type="entry name" value="PTR2_2"/>
    <property type="match status" value="1"/>
</dbReference>
<sequence>MTEAEKEIKEKALDQISLEEPTEEELLTLQRVSDKIPLSGYLVVAIELCERFSYYGLINPFQNYIQYKPTDVIPGALGLKQSGATALNSFFSLWSYLTPIFCAIIADQYLGRYWTIFWFSWVYLLGQIILILTSTPSAIRNGMSLWGFIVSIIIIGLGTGGIKVNVSPLVAEQYNSRKLFIKTLKNNQRVIVDYNVTLQHIFLIFYLAINIGSFGGVLTIFLEKFVGFWLAYLVPACVFTIGILILVMGKPLYICQSPQSSAILNAFKAIYIAIRSGFKLDNAKPSKTNGKYKLYWDDTFIDELRVTLVACRIFLFFPIYWLFYKQMVTNLLSQAGSMELSNLPSELAQQINPLTLVIMIPIFNNFIYPKLRKYGILLRPITRITIGFFCGTLAMGYSAIVQQMIYNSPPCYKYPGDITRCSAIKQIGEPNKIHLAYQLPSFVFIAISEIFSSITGLEYAYTKASFTMKSFVMSLFFLTVAAASVIQIIFSPLFRDPLMVWVYTFLSVASFVAGVVFWFLFKGYNNLEDEMNSFQRNIRNLKSEEFKEIENKPTQVAS</sequence>
<dbReference type="SUPFAM" id="SSF103473">
    <property type="entry name" value="MFS general substrate transporter"/>
    <property type="match status" value="1"/>
</dbReference>
<evidence type="ECO:0000256" key="3">
    <source>
        <dbReference type="ARBA" id="ARBA00022692"/>
    </source>
</evidence>
<feature type="transmembrane region" description="Helical" evidence="7">
    <location>
        <begin position="145"/>
        <end position="162"/>
    </location>
</feature>
<feature type="transmembrane region" description="Helical" evidence="7">
    <location>
        <begin position="439"/>
        <end position="459"/>
    </location>
</feature>
<evidence type="ECO:0000256" key="2">
    <source>
        <dbReference type="ARBA" id="ARBA00005982"/>
    </source>
</evidence>
<dbReference type="Gene3D" id="1.20.1250.20">
    <property type="entry name" value="MFS general substrate transporter like domains"/>
    <property type="match status" value="1"/>
</dbReference>
<dbReference type="AlphaFoldDB" id="A0A0W4ZJN1"/>
<feature type="transmembrane region" description="Helical" evidence="7">
    <location>
        <begin position="500"/>
        <end position="521"/>
    </location>
</feature>
<dbReference type="VEuPathDB" id="FungiDB:T552_01841"/>
<feature type="transmembrane region" description="Helical" evidence="7">
    <location>
        <begin position="112"/>
        <end position="133"/>
    </location>
</feature>
<keyword evidence="3 6" id="KW-0812">Transmembrane</keyword>
<feature type="transmembrane region" description="Helical" evidence="7">
    <location>
        <begin position="201"/>
        <end position="222"/>
    </location>
</feature>
<dbReference type="InterPro" id="IPR036259">
    <property type="entry name" value="MFS_trans_sf"/>
</dbReference>
<dbReference type="Proteomes" id="UP000054454">
    <property type="component" value="Unassembled WGS sequence"/>
</dbReference>